<keyword evidence="2" id="KW-1185">Reference proteome</keyword>
<dbReference type="EMBL" id="CABDUW010000594">
    <property type="protein sequence ID" value="VTJ71889.1"/>
    <property type="molecule type" value="Genomic_DNA"/>
</dbReference>
<comment type="caution">
    <text evidence="1">The sequence shown here is derived from an EMBL/GenBank/DDBJ whole genome shotgun (WGS) entry which is preliminary data.</text>
</comment>
<sequence>MFPWQENRASFNLFDASWCLRELEDAGQDSIKWMLQKSEAVQLHHVGKNTPKLLQELFFSAVHMCLALSESDFQGQGQDRLQRLEQQQEPCLGHRGLSQRLGSAV</sequence>
<protein>
    <submittedName>
        <fullName evidence="1">Uncharacterized protein</fullName>
    </submittedName>
</protein>
<accession>A0A5E4BSM0</accession>
<organism evidence="1 2">
    <name type="scientific">Marmota monax</name>
    <name type="common">Woodchuck</name>
    <dbReference type="NCBI Taxonomy" id="9995"/>
    <lineage>
        <taxon>Eukaryota</taxon>
        <taxon>Metazoa</taxon>
        <taxon>Chordata</taxon>
        <taxon>Craniata</taxon>
        <taxon>Vertebrata</taxon>
        <taxon>Euteleostomi</taxon>
        <taxon>Mammalia</taxon>
        <taxon>Eutheria</taxon>
        <taxon>Euarchontoglires</taxon>
        <taxon>Glires</taxon>
        <taxon>Rodentia</taxon>
        <taxon>Sciuromorpha</taxon>
        <taxon>Sciuridae</taxon>
        <taxon>Xerinae</taxon>
        <taxon>Marmotini</taxon>
        <taxon>Marmota</taxon>
    </lineage>
</organism>
<reference evidence="1" key="1">
    <citation type="submission" date="2019-04" db="EMBL/GenBank/DDBJ databases">
        <authorList>
            <person name="Alioto T."/>
            <person name="Alioto T."/>
        </authorList>
    </citation>
    <scope>NUCLEOTIDE SEQUENCE [LARGE SCALE GENOMIC DNA]</scope>
</reference>
<evidence type="ECO:0000313" key="2">
    <source>
        <dbReference type="Proteomes" id="UP000335636"/>
    </source>
</evidence>
<proteinExistence type="predicted"/>
<dbReference type="Proteomes" id="UP000335636">
    <property type="component" value="Unassembled WGS sequence"/>
</dbReference>
<gene>
    <name evidence="1" type="ORF">MONAX_5E036320</name>
</gene>
<name>A0A5E4BSM0_MARMO</name>
<feature type="non-terminal residue" evidence="1">
    <location>
        <position position="105"/>
    </location>
</feature>
<dbReference type="AlphaFoldDB" id="A0A5E4BSM0"/>
<evidence type="ECO:0000313" key="1">
    <source>
        <dbReference type="EMBL" id="VTJ71889.1"/>
    </source>
</evidence>